<sequence>MKKITPFFIQKLHYLNQRCNQQKFHNPRHTCGLG</sequence>
<protein>
    <submittedName>
        <fullName evidence="1">Uncharacterized protein</fullName>
    </submittedName>
</protein>
<comment type="caution">
    <text evidence="1">The sequence shown here is derived from an EMBL/GenBank/DDBJ whole genome shotgun (WGS) entry which is preliminary data.</text>
</comment>
<name>A0ABY0XSE5_9PSED</name>
<evidence type="ECO:0000313" key="2">
    <source>
        <dbReference type="Proteomes" id="UP000199665"/>
    </source>
</evidence>
<proteinExistence type="predicted"/>
<reference evidence="1 2" key="1">
    <citation type="submission" date="2016-10" db="EMBL/GenBank/DDBJ databases">
        <authorList>
            <person name="Varghese N."/>
            <person name="Submissions S."/>
        </authorList>
    </citation>
    <scope>NUCLEOTIDE SEQUENCE [LARGE SCALE GENOMIC DNA]</scope>
    <source>
        <strain evidence="1 2">DSM 18327</strain>
    </source>
</reference>
<gene>
    <name evidence="1" type="ORF">SAMN05216205_1354</name>
</gene>
<organism evidence="1 2">
    <name type="scientific">Pseudomonas mohnii</name>
    <dbReference type="NCBI Taxonomy" id="395600"/>
    <lineage>
        <taxon>Bacteria</taxon>
        <taxon>Pseudomonadati</taxon>
        <taxon>Pseudomonadota</taxon>
        <taxon>Gammaproteobacteria</taxon>
        <taxon>Pseudomonadales</taxon>
        <taxon>Pseudomonadaceae</taxon>
        <taxon>Pseudomonas</taxon>
    </lineage>
</organism>
<dbReference type="EMBL" id="FNRV01000001">
    <property type="protein sequence ID" value="SEC05612.1"/>
    <property type="molecule type" value="Genomic_DNA"/>
</dbReference>
<accession>A0ABY0XSE5</accession>
<evidence type="ECO:0000313" key="1">
    <source>
        <dbReference type="EMBL" id="SEC05612.1"/>
    </source>
</evidence>
<keyword evidence="2" id="KW-1185">Reference proteome</keyword>
<dbReference type="Proteomes" id="UP000199665">
    <property type="component" value="Unassembled WGS sequence"/>
</dbReference>